<protein>
    <submittedName>
        <fullName evidence="2">Pectin lyase-like protein</fullName>
    </submittedName>
</protein>
<keyword evidence="1" id="KW-0732">Signal</keyword>
<dbReference type="SUPFAM" id="SSF51126">
    <property type="entry name" value="Pectin lyase-like"/>
    <property type="match status" value="1"/>
</dbReference>
<keyword evidence="2" id="KW-0456">Lyase</keyword>
<dbReference type="InterPro" id="IPR011050">
    <property type="entry name" value="Pectin_lyase_fold/virulence"/>
</dbReference>
<dbReference type="Gene3D" id="2.160.20.10">
    <property type="entry name" value="Single-stranded right-handed beta-helix, Pectin lyase-like"/>
    <property type="match status" value="2"/>
</dbReference>
<dbReference type="PANTHER" id="PTHR36453">
    <property type="entry name" value="SECRETED PROTEIN-RELATED"/>
    <property type="match status" value="1"/>
</dbReference>
<reference evidence="2" key="1">
    <citation type="journal article" date="2020" name="Stud. Mycol.">
        <title>101 Dothideomycetes genomes: a test case for predicting lifestyles and emergence of pathogens.</title>
        <authorList>
            <person name="Haridas S."/>
            <person name="Albert R."/>
            <person name="Binder M."/>
            <person name="Bloem J."/>
            <person name="Labutti K."/>
            <person name="Salamov A."/>
            <person name="Andreopoulos B."/>
            <person name="Baker S."/>
            <person name="Barry K."/>
            <person name="Bills G."/>
            <person name="Bluhm B."/>
            <person name="Cannon C."/>
            <person name="Castanera R."/>
            <person name="Culley D."/>
            <person name="Daum C."/>
            <person name="Ezra D."/>
            <person name="Gonzalez J."/>
            <person name="Henrissat B."/>
            <person name="Kuo A."/>
            <person name="Liang C."/>
            <person name="Lipzen A."/>
            <person name="Lutzoni F."/>
            <person name="Magnuson J."/>
            <person name="Mondo S."/>
            <person name="Nolan M."/>
            <person name="Ohm R."/>
            <person name="Pangilinan J."/>
            <person name="Park H.-J."/>
            <person name="Ramirez L."/>
            <person name="Alfaro M."/>
            <person name="Sun H."/>
            <person name="Tritt A."/>
            <person name="Yoshinaga Y."/>
            <person name="Zwiers L.-H."/>
            <person name="Turgeon B."/>
            <person name="Goodwin S."/>
            <person name="Spatafora J."/>
            <person name="Crous P."/>
            <person name="Grigoriev I."/>
        </authorList>
    </citation>
    <scope>NUCLEOTIDE SEQUENCE</scope>
    <source>
        <strain evidence="2">CBS 379.55</strain>
    </source>
</reference>
<dbReference type="PANTHER" id="PTHR36453:SF2">
    <property type="entry name" value="APPLE DOMAIN-CONTAINING PROTEIN"/>
    <property type="match status" value="1"/>
</dbReference>
<evidence type="ECO:0000256" key="1">
    <source>
        <dbReference type="SAM" id="SignalP"/>
    </source>
</evidence>
<evidence type="ECO:0000313" key="2">
    <source>
        <dbReference type="EMBL" id="KAF2275439.1"/>
    </source>
</evidence>
<sequence length="725" mass="77080">MKSKILLIYAALCSNFVAAVDFYVAPNGSDNGDGTSPTTAFQTLSKAQQAVRKQIASGMQENITVHVGPGTYSLSAPLKFTADDSGKGGFTVHWVGSGALISGGQKVTGWTAGSNGVYSASVPAGLKSRNLYVNGKASNYARKKIANRKDFTYTSTGMKWTSSSYDWITSTPGIAGAELRFLNSFADRYAPIKSAGNRELVMEQNTWYNQLWGYDTVNKNNADFGVWVQNALALLTEGGQFYLDSGAGKVYYKPLSGERMDSIEAYLGVLEALVIFGGTYTNPVHDISFEGISFAHTTWLQPNEIGYVDQQTGGNLCENKTYDSSNFESTRPYWCQMPSAIQISAAKNIVLSGGNYTQLGAGGIGIGNDANAHVTGVGLGASNVAIKDGYFTQVMGNSITAGGIRADAHHPSDSRMVNTNIEVSNNIFYNVSSLFSSTVPILFTYVQYSTISHNDVYITPYSGICHGYGWGSNDAGGSSEYVKRGLYKYQPQYTTPTIMQNNKIVGNLIHGYGYSHTDLGAVYTLSKSPSTEISANYAYDSGGFGMYTDEGSNSYLIQNNIFLSNGIWYAQNGVNTANNTIVGNYGKTGQSISKNTIVSDVSQVSVDALKSAYRAGVLPGKRNGRPVSNNAKLADGAAAISSSNGNAVVTLYNFDDVAFSNVTVSLSASGATFTVVSVPTAIPASGTATATYKVSGTNKPRVSATVKYWNPRVGASSTVSASGQI</sequence>
<gene>
    <name evidence="2" type="ORF">EI97DRAFT_434279</name>
</gene>
<feature type="chain" id="PRO_5025620880" evidence="1">
    <location>
        <begin position="20"/>
        <end position="725"/>
    </location>
</feature>
<organism evidence="2 3">
    <name type="scientific">Westerdykella ornata</name>
    <dbReference type="NCBI Taxonomy" id="318751"/>
    <lineage>
        <taxon>Eukaryota</taxon>
        <taxon>Fungi</taxon>
        <taxon>Dikarya</taxon>
        <taxon>Ascomycota</taxon>
        <taxon>Pezizomycotina</taxon>
        <taxon>Dothideomycetes</taxon>
        <taxon>Pleosporomycetidae</taxon>
        <taxon>Pleosporales</taxon>
        <taxon>Sporormiaceae</taxon>
        <taxon>Westerdykella</taxon>
    </lineage>
</organism>
<dbReference type="RefSeq" id="XP_033652978.1">
    <property type="nucleotide sequence ID" value="XM_033798596.1"/>
</dbReference>
<dbReference type="AlphaFoldDB" id="A0A6A6JKM6"/>
<feature type="signal peptide" evidence="1">
    <location>
        <begin position="1"/>
        <end position="19"/>
    </location>
</feature>
<dbReference type="GO" id="GO:0016829">
    <property type="term" value="F:lyase activity"/>
    <property type="evidence" value="ECO:0007669"/>
    <property type="project" value="UniProtKB-KW"/>
</dbReference>
<accession>A0A6A6JKM6</accession>
<name>A0A6A6JKM6_WESOR</name>
<dbReference type="EMBL" id="ML986497">
    <property type="protein sequence ID" value="KAF2275439.1"/>
    <property type="molecule type" value="Genomic_DNA"/>
</dbReference>
<proteinExistence type="predicted"/>
<dbReference type="OrthoDB" id="10025010at2759"/>
<dbReference type="GeneID" id="54551771"/>
<dbReference type="InterPro" id="IPR012334">
    <property type="entry name" value="Pectin_lyas_fold"/>
</dbReference>
<evidence type="ECO:0000313" key="3">
    <source>
        <dbReference type="Proteomes" id="UP000800097"/>
    </source>
</evidence>
<keyword evidence="3" id="KW-1185">Reference proteome</keyword>
<dbReference type="Proteomes" id="UP000800097">
    <property type="component" value="Unassembled WGS sequence"/>
</dbReference>